<dbReference type="Pfam" id="PF22769">
    <property type="entry name" value="DCD"/>
    <property type="match status" value="1"/>
</dbReference>
<reference evidence="3" key="1">
    <citation type="journal article" date="2013" name="Syst. Appl. Microbiol.">
        <title>New insights into the archaeal diversity of a hypersaline microbial mat obtained by a metagenomic approach.</title>
        <authorList>
            <person name="Lopez-Lopez A."/>
            <person name="Richter M."/>
            <person name="Pena A."/>
            <person name="Tamames J."/>
            <person name="Rossello-Mora R."/>
        </authorList>
    </citation>
    <scope>NUCLEOTIDE SEQUENCE</scope>
</reference>
<dbReference type="EC" id="3.6.1.23" evidence="3"/>
<evidence type="ECO:0000256" key="1">
    <source>
        <dbReference type="ARBA" id="ARBA00022801"/>
    </source>
</evidence>
<dbReference type="InterPro" id="IPR011962">
    <property type="entry name" value="dCTP_deaminase"/>
</dbReference>
<gene>
    <name evidence="3" type="ORF">FLSS-17_0001</name>
</gene>
<dbReference type="EMBL" id="JX684082">
    <property type="protein sequence ID" value="AGF93093.1"/>
    <property type="molecule type" value="Genomic_DNA"/>
</dbReference>
<dbReference type="GO" id="GO:0004170">
    <property type="term" value="F:dUTP diphosphatase activity"/>
    <property type="evidence" value="ECO:0007669"/>
    <property type="project" value="UniProtKB-EC"/>
</dbReference>
<dbReference type="HAMAP" id="MF_00146">
    <property type="entry name" value="dCTP_deaminase"/>
    <property type="match status" value="1"/>
</dbReference>
<dbReference type="GO" id="GO:0008829">
    <property type="term" value="F:dCTP deaminase activity"/>
    <property type="evidence" value="ECO:0007669"/>
    <property type="project" value="InterPro"/>
</dbReference>
<dbReference type="PANTHER" id="PTHR42680:SF3">
    <property type="entry name" value="DCTP DEAMINASE"/>
    <property type="match status" value="1"/>
</dbReference>
<dbReference type="SUPFAM" id="SSF51283">
    <property type="entry name" value="dUTPase-like"/>
    <property type="match status" value="1"/>
</dbReference>
<sequence>MLLTDSDIMDEVLAKNMIQPFVEDMVEEGISYGLGSFGYDLRLGSDFYIFDGDQGDVVDPKSFNENIGDKIESNAPVLLSPNSFMLGHAVEKLTMPDNVVGICVGKSTYARSGLVVNITPVEPGWKGYLTIEMSNTTNSPIKVYPQEGIAQILFFKGDYPRKSYEDREGKYQNQEKTFYFSKI</sequence>
<protein>
    <submittedName>
        <fullName evidence="3">Deoxycytidine triphosphate deaminase</fullName>
        <ecNumber evidence="3">3.6.1.23</ecNumber>
    </submittedName>
</protein>
<dbReference type="GO" id="GO:0006229">
    <property type="term" value="P:dUTP biosynthetic process"/>
    <property type="evidence" value="ECO:0007669"/>
    <property type="project" value="InterPro"/>
</dbReference>
<dbReference type="AlphaFoldDB" id="M1QAU4"/>
<evidence type="ECO:0000256" key="2">
    <source>
        <dbReference type="ARBA" id="ARBA00023080"/>
    </source>
</evidence>
<dbReference type="InterPro" id="IPR036157">
    <property type="entry name" value="dUTPase-like_sf"/>
</dbReference>
<evidence type="ECO:0000313" key="3">
    <source>
        <dbReference type="EMBL" id="AGF93093.1"/>
    </source>
</evidence>
<name>M1QAU4_9ZZZZ</name>
<dbReference type="Gene3D" id="2.70.40.10">
    <property type="match status" value="1"/>
</dbReference>
<accession>M1QAU4</accession>
<keyword evidence="2" id="KW-0546">Nucleotide metabolism</keyword>
<dbReference type="InterPro" id="IPR033704">
    <property type="entry name" value="dUTPase_trimeric"/>
</dbReference>
<dbReference type="CDD" id="cd07557">
    <property type="entry name" value="trimeric_dUTPase"/>
    <property type="match status" value="1"/>
</dbReference>
<organism evidence="3">
    <name type="scientific">uncultured organism</name>
    <dbReference type="NCBI Taxonomy" id="155900"/>
    <lineage>
        <taxon>unclassified sequences</taxon>
        <taxon>environmental samples</taxon>
    </lineage>
</organism>
<dbReference type="NCBIfam" id="TIGR02274">
    <property type="entry name" value="dCTP_deam"/>
    <property type="match status" value="1"/>
</dbReference>
<proteinExistence type="inferred from homology"/>
<keyword evidence="1 3" id="KW-0378">Hydrolase</keyword>
<dbReference type="PANTHER" id="PTHR42680">
    <property type="entry name" value="DCTP DEAMINASE"/>
    <property type="match status" value="1"/>
</dbReference>